<evidence type="ECO:0000313" key="2">
    <source>
        <dbReference type="Proteomes" id="UP000299102"/>
    </source>
</evidence>
<organism evidence="1 2">
    <name type="scientific">Eumeta variegata</name>
    <name type="common">Bagworm moth</name>
    <name type="synonym">Eumeta japonica</name>
    <dbReference type="NCBI Taxonomy" id="151549"/>
    <lineage>
        <taxon>Eukaryota</taxon>
        <taxon>Metazoa</taxon>
        <taxon>Ecdysozoa</taxon>
        <taxon>Arthropoda</taxon>
        <taxon>Hexapoda</taxon>
        <taxon>Insecta</taxon>
        <taxon>Pterygota</taxon>
        <taxon>Neoptera</taxon>
        <taxon>Endopterygota</taxon>
        <taxon>Lepidoptera</taxon>
        <taxon>Glossata</taxon>
        <taxon>Ditrysia</taxon>
        <taxon>Tineoidea</taxon>
        <taxon>Psychidae</taxon>
        <taxon>Oiketicinae</taxon>
        <taxon>Eumeta</taxon>
    </lineage>
</organism>
<accession>A0A4C1VWI5</accession>
<dbReference type="AlphaFoldDB" id="A0A4C1VWI5"/>
<keyword evidence="2" id="KW-1185">Reference proteome</keyword>
<name>A0A4C1VWI5_EUMVA</name>
<dbReference type="Proteomes" id="UP000299102">
    <property type="component" value="Unassembled WGS sequence"/>
</dbReference>
<proteinExistence type="predicted"/>
<gene>
    <name evidence="1" type="ORF">EVAR_40583_1</name>
</gene>
<dbReference type="STRING" id="151549.A0A4C1VWI5"/>
<dbReference type="EMBL" id="BGZK01000430">
    <property type="protein sequence ID" value="GBP43143.1"/>
    <property type="molecule type" value="Genomic_DNA"/>
</dbReference>
<reference evidence="1 2" key="1">
    <citation type="journal article" date="2019" name="Commun. Biol.">
        <title>The bagworm genome reveals a unique fibroin gene that provides high tensile strength.</title>
        <authorList>
            <person name="Kono N."/>
            <person name="Nakamura H."/>
            <person name="Ohtoshi R."/>
            <person name="Tomita M."/>
            <person name="Numata K."/>
            <person name="Arakawa K."/>
        </authorList>
    </citation>
    <scope>NUCLEOTIDE SEQUENCE [LARGE SCALE GENOMIC DNA]</scope>
</reference>
<sequence>MAPGATILTGVGKGKSVIIPRIPNIPIDLLFQFKKVQFPVKLSVTVTMNKGQGQTLQSSVDWGLLTTVVTKEVTMSANVDVTGSGLEVKRIALGTTRHAVSSLSKGDLTNNFLSQFKTVAPCLGEHVNQRDVAIMMATTTVGSPDSHRTRVEGLMSEIERSRDSGCFGSVATK</sequence>
<comment type="caution">
    <text evidence="1">The sequence shown here is derived from an EMBL/GenBank/DDBJ whole genome shotgun (WGS) entry which is preliminary data.</text>
</comment>
<dbReference type="OrthoDB" id="272985at2759"/>
<protein>
    <submittedName>
        <fullName evidence="1">Uncharacterized protein</fullName>
    </submittedName>
</protein>
<evidence type="ECO:0000313" key="1">
    <source>
        <dbReference type="EMBL" id="GBP43143.1"/>
    </source>
</evidence>